<keyword evidence="3" id="KW-1185">Reference proteome</keyword>
<dbReference type="Proteomes" id="UP000799757">
    <property type="component" value="Unassembled WGS sequence"/>
</dbReference>
<evidence type="ECO:0000256" key="1">
    <source>
        <dbReference type="SAM" id="MobiDB-lite"/>
    </source>
</evidence>
<proteinExistence type="predicted"/>
<accession>A0A6A6XPA5</accession>
<dbReference type="AlphaFoldDB" id="A0A6A6XPA5"/>
<organism evidence="2 3">
    <name type="scientific">Melanomma pulvis-pyrius CBS 109.77</name>
    <dbReference type="NCBI Taxonomy" id="1314802"/>
    <lineage>
        <taxon>Eukaryota</taxon>
        <taxon>Fungi</taxon>
        <taxon>Dikarya</taxon>
        <taxon>Ascomycota</taxon>
        <taxon>Pezizomycotina</taxon>
        <taxon>Dothideomycetes</taxon>
        <taxon>Pleosporomycetidae</taxon>
        <taxon>Pleosporales</taxon>
        <taxon>Melanommataceae</taxon>
        <taxon>Melanomma</taxon>
    </lineage>
</organism>
<gene>
    <name evidence="2" type="ORF">K505DRAFT_322176</name>
</gene>
<reference evidence="2" key="1">
    <citation type="journal article" date="2020" name="Stud. Mycol.">
        <title>101 Dothideomycetes genomes: a test case for predicting lifestyles and emergence of pathogens.</title>
        <authorList>
            <person name="Haridas S."/>
            <person name="Albert R."/>
            <person name="Binder M."/>
            <person name="Bloem J."/>
            <person name="Labutti K."/>
            <person name="Salamov A."/>
            <person name="Andreopoulos B."/>
            <person name="Baker S."/>
            <person name="Barry K."/>
            <person name="Bills G."/>
            <person name="Bluhm B."/>
            <person name="Cannon C."/>
            <person name="Castanera R."/>
            <person name="Culley D."/>
            <person name="Daum C."/>
            <person name="Ezra D."/>
            <person name="Gonzalez J."/>
            <person name="Henrissat B."/>
            <person name="Kuo A."/>
            <person name="Liang C."/>
            <person name="Lipzen A."/>
            <person name="Lutzoni F."/>
            <person name="Magnuson J."/>
            <person name="Mondo S."/>
            <person name="Nolan M."/>
            <person name="Ohm R."/>
            <person name="Pangilinan J."/>
            <person name="Park H.-J."/>
            <person name="Ramirez L."/>
            <person name="Alfaro M."/>
            <person name="Sun H."/>
            <person name="Tritt A."/>
            <person name="Yoshinaga Y."/>
            <person name="Zwiers L.-H."/>
            <person name="Turgeon B."/>
            <person name="Goodwin S."/>
            <person name="Spatafora J."/>
            <person name="Crous P."/>
            <person name="Grigoriev I."/>
        </authorList>
    </citation>
    <scope>NUCLEOTIDE SEQUENCE</scope>
    <source>
        <strain evidence="2">CBS 109.77</strain>
    </source>
</reference>
<dbReference type="EMBL" id="MU001793">
    <property type="protein sequence ID" value="KAF2798018.1"/>
    <property type="molecule type" value="Genomic_DNA"/>
</dbReference>
<protein>
    <submittedName>
        <fullName evidence="2">Uncharacterized protein</fullName>
    </submittedName>
</protein>
<feature type="region of interest" description="Disordered" evidence="1">
    <location>
        <begin position="85"/>
        <end position="105"/>
    </location>
</feature>
<sequence length="133" mass="14554">MLFEAKAALEASESARAGLTTAILDILMHKMSTLDMNKIVHEVEDKVHLGLLGDDPDSAEVDDLTPFEVLDMTLRKMDTRVKKAKKVDEERQKAPTAKDEDPKQKLGILVAASGGNTVNTVGLVRKRKADAIE</sequence>
<name>A0A6A6XPA5_9PLEO</name>
<evidence type="ECO:0000313" key="3">
    <source>
        <dbReference type="Proteomes" id="UP000799757"/>
    </source>
</evidence>
<evidence type="ECO:0000313" key="2">
    <source>
        <dbReference type="EMBL" id="KAF2798018.1"/>
    </source>
</evidence>
<feature type="compositionally biased region" description="Basic and acidic residues" evidence="1">
    <location>
        <begin position="85"/>
        <end position="104"/>
    </location>
</feature>